<gene>
    <name evidence="2" type="ORF">DS421_19g647860</name>
</gene>
<accession>A0A6B9V683</accession>
<evidence type="ECO:0000313" key="3">
    <source>
        <dbReference type="Proteomes" id="UP000464620"/>
    </source>
</evidence>
<protein>
    <submittedName>
        <fullName evidence="2">Uncharacterized protein</fullName>
    </submittedName>
</protein>
<sequence>MSFFLSPSTSFFHRCRYSSRCMISLCHPLRCTSSLLVVLLLRVLPILVSITCWYLETDETLWDGGWLLCQLLPYSESEFNSNHLKMKLADKIAASSYYVVVPNFFYGEPYDPQNTNRPLGIENLSQLPISFSHQMVFLAQVSRILLTTLLKPLPRSSGINKSGGSSEPSTIGVRNMLASEQECGSLHRDHIAEQKVVAKGSNSYYEKVRASSSSSAVPLPPPSPPPSMSSDENYDDDVDEDDTEDYS</sequence>
<organism evidence="2 3">
    <name type="scientific">Arachis hypogaea</name>
    <name type="common">Peanut</name>
    <dbReference type="NCBI Taxonomy" id="3818"/>
    <lineage>
        <taxon>Eukaryota</taxon>
        <taxon>Viridiplantae</taxon>
        <taxon>Streptophyta</taxon>
        <taxon>Embryophyta</taxon>
        <taxon>Tracheophyta</taxon>
        <taxon>Spermatophyta</taxon>
        <taxon>Magnoliopsida</taxon>
        <taxon>eudicotyledons</taxon>
        <taxon>Gunneridae</taxon>
        <taxon>Pentapetalae</taxon>
        <taxon>rosids</taxon>
        <taxon>fabids</taxon>
        <taxon>Fabales</taxon>
        <taxon>Fabaceae</taxon>
        <taxon>Papilionoideae</taxon>
        <taxon>50 kb inversion clade</taxon>
        <taxon>dalbergioids sensu lato</taxon>
        <taxon>Dalbergieae</taxon>
        <taxon>Pterocarpus clade</taxon>
        <taxon>Arachis</taxon>
    </lineage>
</organism>
<feature type="compositionally biased region" description="Acidic residues" evidence="1">
    <location>
        <begin position="232"/>
        <end position="247"/>
    </location>
</feature>
<feature type="region of interest" description="Disordered" evidence="1">
    <location>
        <begin position="207"/>
        <end position="247"/>
    </location>
</feature>
<dbReference type="AlphaFoldDB" id="A0A6B9V683"/>
<evidence type="ECO:0000313" key="2">
    <source>
        <dbReference type="EMBL" id="QHN76890.1"/>
    </source>
</evidence>
<dbReference type="EMBL" id="CP031001">
    <property type="protein sequence ID" value="QHN76890.1"/>
    <property type="molecule type" value="Genomic_DNA"/>
</dbReference>
<dbReference type="Proteomes" id="UP000464620">
    <property type="component" value="Chromosome B09"/>
</dbReference>
<name>A0A6B9V683_ARAHY</name>
<evidence type="ECO:0000256" key="1">
    <source>
        <dbReference type="SAM" id="MobiDB-lite"/>
    </source>
</evidence>
<proteinExistence type="predicted"/>
<reference evidence="2 3" key="1">
    <citation type="submission" date="2020-01" db="EMBL/GenBank/DDBJ databases">
        <title>Genome sequence of Arachis hypogaea, cultivar Shitouqi.</title>
        <authorList>
            <person name="Zhuang W."/>
            <person name="Chen H."/>
            <person name="Varshney R."/>
            <person name="Wang D."/>
            <person name="Ming R."/>
        </authorList>
    </citation>
    <scope>NUCLEOTIDE SEQUENCE [LARGE SCALE GENOMIC DNA]</scope>
    <source>
        <tissue evidence="2">Young leaf</tissue>
    </source>
</reference>
<feature type="compositionally biased region" description="Pro residues" evidence="1">
    <location>
        <begin position="218"/>
        <end position="227"/>
    </location>
</feature>